<dbReference type="InterPro" id="IPR008040">
    <property type="entry name" value="Hydant_A_N"/>
</dbReference>
<dbReference type="InterPro" id="IPR045079">
    <property type="entry name" value="Oxoprolinase-like"/>
</dbReference>
<dbReference type="PANTHER" id="PTHR11365">
    <property type="entry name" value="5-OXOPROLINASE RELATED"/>
    <property type="match status" value="1"/>
</dbReference>
<feature type="domain" description="Acetophenone carboxylase-like C-terminal" evidence="3">
    <location>
        <begin position="523"/>
        <end position="683"/>
    </location>
</feature>
<dbReference type="InterPro" id="IPR049517">
    <property type="entry name" value="ACX-like_C"/>
</dbReference>
<feature type="domain" description="Hydantoinase/oxoprolinase N-terminal" evidence="2">
    <location>
        <begin position="9"/>
        <end position="186"/>
    </location>
</feature>
<evidence type="ECO:0000259" key="3">
    <source>
        <dbReference type="Pfam" id="PF19278"/>
    </source>
</evidence>
<keyword evidence="5" id="KW-1185">Reference proteome</keyword>
<dbReference type="EMBL" id="BMCT01000001">
    <property type="protein sequence ID" value="GGF47467.1"/>
    <property type="molecule type" value="Genomic_DNA"/>
</dbReference>
<accession>A0A917BKX9</accession>
<organism evidence="4 5">
    <name type="scientific">Azorhizobium oxalatiphilum</name>
    <dbReference type="NCBI Taxonomy" id="980631"/>
    <lineage>
        <taxon>Bacteria</taxon>
        <taxon>Pseudomonadati</taxon>
        <taxon>Pseudomonadota</taxon>
        <taxon>Alphaproteobacteria</taxon>
        <taxon>Hyphomicrobiales</taxon>
        <taxon>Xanthobacteraceae</taxon>
        <taxon>Azorhizobium</taxon>
    </lineage>
</organism>
<proteinExistence type="predicted"/>
<dbReference type="PANTHER" id="PTHR11365:SF23">
    <property type="entry name" value="HYPOTHETICAL 5-OXOPROLINASE (EUROFUNG)-RELATED"/>
    <property type="match status" value="1"/>
</dbReference>
<sequence length="705" mass="74856">MSTQDSKVRVAADIGGTFTDIALIRQDGRVATRKVPSTPDDYGRGVVDGVHQILAAEKLTPADVGEVLHACTVATNAILEAKGARTALLTTKGFRDVLDMRRIRVPRLYQPLYKKPPVLVPRRLRLEITERMDWRGEVLTELDEASVTAAIDLLVDEKIEAVAVCLLHSYANPAHERRIGEMLKERLPGVFVSLSVDVLPEIREYERTSTTAINSYVGPPVRNYLESLVARLTSDGLPQRLFMMHSAGGIVDARTVMRRPAQIVECGPAAGVLSARHVGHLAGYEDIISFDMGGTTAKASLIEAGELHRTDDYEVGGGISLSSKLAKGGGYALKLPVIDISEVGAGGGSIVWIDRAGALKVGPHSAGAMPGPACYDAGGTEATVTDANVVLGFVNSTALAGGSLKIDGRLSYKAVEEKVANPLGLSVEDAAYGIHELATTVMTRAVKSVTTYRGRDPRDFTLFAFGGNGGIHAVTLASALGVGKVVVPPGAGVFSALGLLYADVETSAAGACLRRLDTVPLDQVEAQFAGLEAQVAAELSQPAEKIAMTRFADFRYASQAFELMLPFGSDAAATDVAELHRRFEAEHERLYGYRLPGSGVEIVTLRVTGRLMGEESVRAKHGVPASDAGVTRNVYFSARYGRVETPVVGRGALGAAPRQGPLIIEEYEGTTVVPPDCTAALDADGNIVITLPAPAGVRTERHEYA</sequence>
<dbReference type="GO" id="GO:0005829">
    <property type="term" value="C:cytosol"/>
    <property type="evidence" value="ECO:0007669"/>
    <property type="project" value="TreeGrafter"/>
</dbReference>
<dbReference type="InterPro" id="IPR043129">
    <property type="entry name" value="ATPase_NBD"/>
</dbReference>
<dbReference type="Pfam" id="PF19278">
    <property type="entry name" value="Hydant_A_C"/>
    <property type="match status" value="1"/>
</dbReference>
<reference evidence="4" key="1">
    <citation type="journal article" date="2014" name="Int. J. Syst. Evol. Microbiol.">
        <title>Complete genome sequence of Corynebacterium casei LMG S-19264T (=DSM 44701T), isolated from a smear-ripened cheese.</title>
        <authorList>
            <consortium name="US DOE Joint Genome Institute (JGI-PGF)"/>
            <person name="Walter F."/>
            <person name="Albersmeier A."/>
            <person name="Kalinowski J."/>
            <person name="Ruckert C."/>
        </authorList>
    </citation>
    <scope>NUCLEOTIDE SEQUENCE</scope>
    <source>
        <strain evidence="4">CCM 7897</strain>
    </source>
</reference>
<dbReference type="Pfam" id="PF05378">
    <property type="entry name" value="Hydant_A_N"/>
    <property type="match status" value="1"/>
</dbReference>
<evidence type="ECO:0000259" key="1">
    <source>
        <dbReference type="Pfam" id="PF01968"/>
    </source>
</evidence>
<evidence type="ECO:0000313" key="5">
    <source>
        <dbReference type="Proteomes" id="UP000606044"/>
    </source>
</evidence>
<comment type="caution">
    <text evidence="4">The sequence shown here is derived from an EMBL/GenBank/DDBJ whole genome shotgun (WGS) entry which is preliminary data.</text>
</comment>
<gene>
    <name evidence="4" type="ORF">GCM10007301_03500</name>
</gene>
<dbReference type="Proteomes" id="UP000606044">
    <property type="component" value="Unassembled WGS sequence"/>
</dbReference>
<reference evidence="4" key="2">
    <citation type="submission" date="2020-09" db="EMBL/GenBank/DDBJ databases">
        <authorList>
            <person name="Sun Q."/>
            <person name="Sedlacek I."/>
        </authorList>
    </citation>
    <scope>NUCLEOTIDE SEQUENCE</scope>
    <source>
        <strain evidence="4">CCM 7897</strain>
    </source>
</reference>
<dbReference type="RefSeq" id="WP_188574823.1">
    <property type="nucleotide sequence ID" value="NZ_BMCT01000001.1"/>
</dbReference>
<dbReference type="GO" id="GO:0006749">
    <property type="term" value="P:glutathione metabolic process"/>
    <property type="evidence" value="ECO:0007669"/>
    <property type="project" value="TreeGrafter"/>
</dbReference>
<dbReference type="SUPFAM" id="SSF53067">
    <property type="entry name" value="Actin-like ATPase domain"/>
    <property type="match status" value="1"/>
</dbReference>
<protein>
    <submittedName>
        <fullName evidence="4">5-oxoprolinase</fullName>
    </submittedName>
</protein>
<evidence type="ECO:0000259" key="2">
    <source>
        <dbReference type="Pfam" id="PF05378"/>
    </source>
</evidence>
<evidence type="ECO:0000313" key="4">
    <source>
        <dbReference type="EMBL" id="GGF47467.1"/>
    </source>
</evidence>
<feature type="domain" description="Hydantoinase A/oxoprolinase" evidence="1">
    <location>
        <begin position="207"/>
        <end position="506"/>
    </location>
</feature>
<dbReference type="GO" id="GO:0017168">
    <property type="term" value="F:5-oxoprolinase (ATP-hydrolyzing) activity"/>
    <property type="evidence" value="ECO:0007669"/>
    <property type="project" value="TreeGrafter"/>
</dbReference>
<dbReference type="Pfam" id="PF01968">
    <property type="entry name" value="Hydantoinase_A"/>
    <property type="match status" value="1"/>
</dbReference>
<dbReference type="AlphaFoldDB" id="A0A917BKX9"/>
<name>A0A917BKX9_9HYPH</name>
<dbReference type="InterPro" id="IPR002821">
    <property type="entry name" value="Hydantoinase_A"/>
</dbReference>